<sequence>MRIKEHVILGQEEATKMVEITVDGKKLMAKEGEPILAALLAENIIINRYTVKRKEPRGLFCGIGQCTDCAMVVNGKPNVRTCITPVEQGMVIKTQYGVGEGGGEK</sequence>
<dbReference type="Gene3D" id="3.10.20.440">
    <property type="entry name" value="2Fe-2S iron-sulphur cluster binding domain, sarcosine oxidase, alpha subunit, N-terminal domain"/>
    <property type="match status" value="1"/>
</dbReference>
<keyword evidence="1" id="KW-0560">Oxidoreductase</keyword>
<proteinExistence type="predicted"/>
<dbReference type="Pfam" id="PF13510">
    <property type="entry name" value="Fer2_4"/>
    <property type="match status" value="1"/>
</dbReference>
<dbReference type="Proteomes" id="UP000675664">
    <property type="component" value="Unassembled WGS sequence"/>
</dbReference>
<dbReference type="AlphaFoldDB" id="A0A8J7W2U3"/>
<dbReference type="EMBL" id="JAGSND010000005">
    <property type="protein sequence ID" value="MBR0598081.1"/>
    <property type="molecule type" value="Genomic_DNA"/>
</dbReference>
<dbReference type="GO" id="GO:0051536">
    <property type="term" value="F:iron-sulfur cluster binding"/>
    <property type="evidence" value="ECO:0007669"/>
    <property type="project" value="InterPro"/>
</dbReference>
<reference evidence="2" key="2">
    <citation type="submission" date="2021-04" db="EMBL/GenBank/DDBJ databases">
        <authorList>
            <person name="Liu J."/>
        </authorList>
    </citation>
    <scope>NUCLEOTIDE SEQUENCE</scope>
    <source>
        <strain evidence="2">BAD-6</strain>
    </source>
</reference>
<protein>
    <submittedName>
        <fullName evidence="2">(2Fe-2S)-binding protein</fullName>
    </submittedName>
</protein>
<name>A0A8J7W2U3_9FIRM</name>
<dbReference type="RefSeq" id="WP_405127687.1">
    <property type="nucleotide sequence ID" value="NZ_JAGSND010000005.1"/>
</dbReference>
<organism evidence="2 3">
    <name type="scientific">Sinanaerobacter chloroacetimidivorans</name>
    <dbReference type="NCBI Taxonomy" id="2818044"/>
    <lineage>
        <taxon>Bacteria</taxon>
        <taxon>Bacillati</taxon>
        <taxon>Bacillota</taxon>
        <taxon>Clostridia</taxon>
        <taxon>Peptostreptococcales</taxon>
        <taxon>Anaerovoracaceae</taxon>
        <taxon>Sinanaerobacter</taxon>
    </lineage>
</organism>
<reference evidence="2" key="1">
    <citation type="submission" date="2021-04" db="EMBL/GenBank/DDBJ databases">
        <title>Sinoanaerobacter chloroacetimidivorans sp. nov., an obligate anaerobic bacterium isolated from anaerobic sludge.</title>
        <authorList>
            <person name="Bao Y."/>
        </authorList>
    </citation>
    <scope>NUCLEOTIDE SEQUENCE</scope>
    <source>
        <strain evidence="2">BAD-6</strain>
    </source>
</reference>
<accession>A0A8J7W2U3</accession>
<dbReference type="InterPro" id="IPR036010">
    <property type="entry name" value="2Fe-2S_ferredoxin-like_sf"/>
</dbReference>
<dbReference type="SUPFAM" id="SSF54292">
    <property type="entry name" value="2Fe-2S ferredoxin-like"/>
    <property type="match status" value="1"/>
</dbReference>
<gene>
    <name evidence="2" type="ORF">KCX82_09370</name>
</gene>
<dbReference type="InterPro" id="IPR042204">
    <property type="entry name" value="2Fe-2S-bd_N"/>
</dbReference>
<keyword evidence="3" id="KW-1185">Reference proteome</keyword>
<dbReference type="GO" id="GO:0016491">
    <property type="term" value="F:oxidoreductase activity"/>
    <property type="evidence" value="ECO:0007669"/>
    <property type="project" value="UniProtKB-KW"/>
</dbReference>
<evidence type="ECO:0000313" key="2">
    <source>
        <dbReference type="EMBL" id="MBR0598081.1"/>
    </source>
</evidence>
<evidence type="ECO:0000256" key="1">
    <source>
        <dbReference type="ARBA" id="ARBA00023002"/>
    </source>
</evidence>
<comment type="caution">
    <text evidence="2">The sequence shown here is derived from an EMBL/GenBank/DDBJ whole genome shotgun (WGS) entry which is preliminary data.</text>
</comment>
<evidence type="ECO:0000313" key="3">
    <source>
        <dbReference type="Proteomes" id="UP000675664"/>
    </source>
</evidence>